<dbReference type="EMBL" id="QJPH01000142">
    <property type="protein sequence ID" value="PZN84868.1"/>
    <property type="molecule type" value="Genomic_DNA"/>
</dbReference>
<comment type="similarity">
    <text evidence="2 6">Belongs to the GDT1 family.</text>
</comment>
<dbReference type="PANTHER" id="PTHR12608:SF1">
    <property type="entry name" value="TRANSMEMBRANE PROTEIN 165"/>
    <property type="match status" value="1"/>
</dbReference>
<accession>A0A2W4S008</accession>
<dbReference type="Proteomes" id="UP000249396">
    <property type="component" value="Unassembled WGS sequence"/>
</dbReference>
<reference evidence="7 8" key="1">
    <citation type="journal article" date="2018" name="Aquat. Microb. Ecol.">
        <title>Gammaproteobacterial methanotrophs dominate.</title>
        <authorList>
            <person name="Rissanen A.J."/>
            <person name="Saarenheimo J."/>
            <person name="Tiirola M."/>
            <person name="Peura S."/>
            <person name="Aalto S.L."/>
            <person name="Karvinen A."/>
            <person name="Nykanen H."/>
        </authorList>
    </citation>
    <scope>NUCLEOTIDE SEQUENCE [LARGE SCALE GENOMIC DNA]</scope>
    <source>
        <strain evidence="7">AMbin10</strain>
    </source>
</reference>
<feature type="transmembrane region" description="Helical" evidence="6">
    <location>
        <begin position="61"/>
        <end position="84"/>
    </location>
</feature>
<dbReference type="GO" id="GO:0016020">
    <property type="term" value="C:membrane"/>
    <property type="evidence" value="ECO:0007669"/>
    <property type="project" value="UniProtKB-SubCell"/>
</dbReference>
<dbReference type="GO" id="GO:0046873">
    <property type="term" value="F:metal ion transmembrane transporter activity"/>
    <property type="evidence" value="ECO:0007669"/>
    <property type="project" value="InterPro"/>
</dbReference>
<dbReference type="PANTHER" id="PTHR12608">
    <property type="entry name" value="TRANSMEMBRANE PROTEIN HTP-1 RELATED"/>
    <property type="match status" value="1"/>
</dbReference>
<evidence type="ECO:0000256" key="5">
    <source>
        <dbReference type="ARBA" id="ARBA00023136"/>
    </source>
</evidence>
<feature type="transmembrane region" description="Helical" evidence="6">
    <location>
        <begin position="130"/>
        <end position="153"/>
    </location>
</feature>
<proteinExistence type="inferred from homology"/>
<feature type="transmembrane region" description="Helical" evidence="6">
    <location>
        <begin position="22"/>
        <end position="41"/>
    </location>
</feature>
<comment type="subcellular location">
    <subcellularLocation>
        <location evidence="1 6">Membrane</location>
        <topology evidence="1 6">Multi-pass membrane protein</topology>
    </subcellularLocation>
</comment>
<protein>
    <recommendedName>
        <fullName evidence="6">GDT1 family protein</fullName>
    </recommendedName>
</protein>
<dbReference type="Pfam" id="PF01169">
    <property type="entry name" value="GDT1"/>
    <property type="match status" value="2"/>
</dbReference>
<keyword evidence="5 6" id="KW-0472">Membrane</keyword>
<evidence type="ECO:0000256" key="1">
    <source>
        <dbReference type="ARBA" id="ARBA00004141"/>
    </source>
</evidence>
<keyword evidence="3 6" id="KW-0812">Transmembrane</keyword>
<name>A0A2W4S008_9GAMM</name>
<comment type="caution">
    <text evidence="7">The sequence shown here is derived from an EMBL/GenBank/DDBJ whole genome shotgun (WGS) entry which is preliminary data.</text>
</comment>
<evidence type="ECO:0000256" key="6">
    <source>
        <dbReference type="RuleBase" id="RU365102"/>
    </source>
</evidence>
<sequence>MSCLLSIDWPGLLHKAKPTEEIIRWVTVFATTFGLVFISELGDKTLFVCMTLAARHKALPIVLGATAAFALQALAAVLFGTAVAHWLPEWAMGTVVAVLFAGFGLRALLTKEQEEDVEPVEKSGHGVFATTFLLILVAEFGDISQVILVGLGATLPPTPVWLGGTLALAAGAMLGVWVGRALLQRIPVHWLHRLSGVLFLGFAAYAAWRVLPEYTVETLIENIVVFWRTIRN</sequence>
<evidence type="ECO:0000256" key="3">
    <source>
        <dbReference type="ARBA" id="ARBA00022692"/>
    </source>
</evidence>
<organism evidence="7 8">
    <name type="scientific">Candidatus Methylumidiphilus alinenensis</name>
    <dbReference type="NCBI Taxonomy" id="2202197"/>
    <lineage>
        <taxon>Bacteria</taxon>
        <taxon>Pseudomonadati</taxon>
        <taxon>Pseudomonadota</taxon>
        <taxon>Gammaproteobacteria</taxon>
        <taxon>Methylococcales</taxon>
        <taxon>Candidatus Methylumidiphilus</taxon>
    </lineage>
</organism>
<keyword evidence="4 6" id="KW-1133">Transmembrane helix</keyword>
<evidence type="ECO:0000256" key="4">
    <source>
        <dbReference type="ARBA" id="ARBA00022989"/>
    </source>
</evidence>
<feature type="transmembrane region" description="Helical" evidence="6">
    <location>
        <begin position="90"/>
        <end position="109"/>
    </location>
</feature>
<dbReference type="InterPro" id="IPR001727">
    <property type="entry name" value="GDT1-like"/>
</dbReference>
<feature type="transmembrane region" description="Helical" evidence="6">
    <location>
        <begin position="190"/>
        <end position="208"/>
    </location>
</feature>
<evidence type="ECO:0000256" key="2">
    <source>
        <dbReference type="ARBA" id="ARBA00009190"/>
    </source>
</evidence>
<feature type="transmembrane region" description="Helical" evidence="6">
    <location>
        <begin position="159"/>
        <end position="178"/>
    </location>
</feature>
<evidence type="ECO:0000313" key="8">
    <source>
        <dbReference type="Proteomes" id="UP000249396"/>
    </source>
</evidence>
<dbReference type="AlphaFoldDB" id="A0A2W4S008"/>
<gene>
    <name evidence="7" type="ORF">DM484_02040</name>
</gene>
<evidence type="ECO:0000313" key="7">
    <source>
        <dbReference type="EMBL" id="PZN84868.1"/>
    </source>
</evidence>